<keyword evidence="4" id="KW-1185">Reference proteome</keyword>
<dbReference type="PROSITE" id="PS51257">
    <property type="entry name" value="PROKAR_LIPOPROTEIN"/>
    <property type="match status" value="1"/>
</dbReference>
<proteinExistence type="predicted"/>
<feature type="chain" id="PRO_5038915940" description="Lipoprotein" evidence="2">
    <location>
        <begin position="21"/>
        <end position="234"/>
    </location>
</feature>
<evidence type="ECO:0008006" key="5">
    <source>
        <dbReference type="Google" id="ProtNLM"/>
    </source>
</evidence>
<evidence type="ECO:0000256" key="1">
    <source>
        <dbReference type="SAM" id="MobiDB-lite"/>
    </source>
</evidence>
<gene>
    <name evidence="3" type="ORF">AM592_08045</name>
</gene>
<feature type="compositionally biased region" description="Acidic residues" evidence="1">
    <location>
        <begin position="191"/>
        <end position="203"/>
    </location>
</feature>
<feature type="region of interest" description="Disordered" evidence="1">
    <location>
        <begin position="21"/>
        <end position="67"/>
    </location>
</feature>
<feature type="region of interest" description="Disordered" evidence="1">
    <location>
        <begin position="187"/>
        <end position="209"/>
    </location>
</feature>
<dbReference type="RefSeq" id="WP_053603314.1">
    <property type="nucleotide sequence ID" value="NZ_CP012600.1"/>
</dbReference>
<evidence type="ECO:0000313" key="4">
    <source>
        <dbReference type="Proteomes" id="UP000067625"/>
    </source>
</evidence>
<dbReference type="Proteomes" id="UP000067625">
    <property type="component" value="Chromosome"/>
</dbReference>
<dbReference type="EMBL" id="CP012600">
    <property type="protein sequence ID" value="ALC81555.1"/>
    <property type="molecule type" value="Genomic_DNA"/>
</dbReference>
<protein>
    <recommendedName>
        <fullName evidence="5">Lipoprotein</fullName>
    </recommendedName>
</protein>
<dbReference type="PATRIC" id="fig|1441095.3.peg.1770"/>
<reference evidence="4" key="1">
    <citation type="submission" date="2015-08" db="EMBL/GenBank/DDBJ databases">
        <title>Genome sequencing project for genomic taxonomy and phylogenomics of Bacillus-like bacteria.</title>
        <authorList>
            <person name="Liu B."/>
            <person name="Wang J."/>
            <person name="Zhu Y."/>
            <person name="Liu G."/>
            <person name="Chen Q."/>
            <person name="Chen Z."/>
            <person name="Lan J."/>
            <person name="Che J."/>
            <person name="Ge C."/>
            <person name="Shi H."/>
            <person name="Pan Z."/>
            <person name="Liu X."/>
        </authorList>
    </citation>
    <scope>NUCLEOTIDE SEQUENCE [LARGE SCALE GENOMIC DNA]</scope>
    <source>
        <strain evidence="4">FJAT-4402</strain>
    </source>
</reference>
<accession>A0A0M4FTM5</accession>
<feature type="compositionally biased region" description="Basic and acidic residues" evidence="1">
    <location>
        <begin position="57"/>
        <end position="67"/>
    </location>
</feature>
<keyword evidence="2" id="KW-0732">Signal</keyword>
<dbReference type="AlphaFoldDB" id="A0A0M4FTM5"/>
<name>A0A0M4FTM5_9BACI</name>
<sequence length="234" mass="26574">MKIPLLTMTLAGLLLTAACGNEESSEAPKEPTKTEQTQTETETKAPANAEQTQAKPVEQKKSAKKEESYTKLLSVKRNFSQSCFDYEYSKEKTDYLTFDFKEDTDENGYHWDSQKVTVETKEGKKPESVLTSDDDISFKYVDSDEFTITIKYNSIRGSEKYQKFTVKKKDIAVSKKFDVSQCKEKEKGDIPDVDVDIDEDSPDVDAPGTCGPGRHYVKGYYRNGNYVEGHCRRN</sequence>
<evidence type="ECO:0000256" key="2">
    <source>
        <dbReference type="SAM" id="SignalP"/>
    </source>
</evidence>
<reference evidence="3 4" key="2">
    <citation type="journal article" date="2016" name="Int. J. Syst. Evol. Microbiol.">
        <title>Bacillus gobiensis sp. nov., isolated from a soil sample.</title>
        <authorList>
            <person name="Liu B."/>
            <person name="Liu G.H."/>
            <person name="Cetin S."/>
            <person name="Schumann P."/>
            <person name="Pan Z.Z."/>
            <person name="Chen Q.Q."/>
        </authorList>
    </citation>
    <scope>NUCLEOTIDE SEQUENCE [LARGE SCALE GENOMIC DNA]</scope>
    <source>
        <strain evidence="3 4">FJAT-4402</strain>
    </source>
</reference>
<feature type="signal peptide" evidence="2">
    <location>
        <begin position="1"/>
        <end position="20"/>
    </location>
</feature>
<organism evidence="3 4">
    <name type="scientific">Bacillus gobiensis</name>
    <dbReference type="NCBI Taxonomy" id="1441095"/>
    <lineage>
        <taxon>Bacteria</taxon>
        <taxon>Bacillati</taxon>
        <taxon>Bacillota</taxon>
        <taxon>Bacilli</taxon>
        <taxon>Bacillales</taxon>
        <taxon>Bacillaceae</taxon>
        <taxon>Bacillus</taxon>
    </lineage>
</organism>
<evidence type="ECO:0000313" key="3">
    <source>
        <dbReference type="EMBL" id="ALC81555.1"/>
    </source>
</evidence>